<feature type="compositionally biased region" description="Low complexity" evidence="3">
    <location>
        <begin position="115"/>
        <end position="141"/>
    </location>
</feature>
<evidence type="ECO:0008006" key="6">
    <source>
        <dbReference type="Google" id="ProtNLM"/>
    </source>
</evidence>
<proteinExistence type="predicted"/>
<dbReference type="AlphaFoldDB" id="A4VHS9"/>
<dbReference type="EMBL" id="CP000304">
    <property type="protein sequence ID" value="ABP78530.1"/>
    <property type="molecule type" value="Genomic_DNA"/>
</dbReference>
<name>A4VHS9_STUS1</name>
<dbReference type="Gene3D" id="3.40.50.150">
    <property type="entry name" value="Vaccinia Virus protein VP39"/>
    <property type="match status" value="1"/>
</dbReference>
<sequence length="409" mass="45069">MTLVSWAPQKGQCMGLESVVRRDGHGSASDRQDKATALLLYKPAIAVQEAVRAITLSRSARPADAARRLRQPTQRTTDGSRRAEHRTPLQTAQRTERQPDRRTGRQRRGAGPLGGRSSRPARPPAQQRAAQGPRQRAAVHPPVQPRRLPRRPARRVTRPRHARRPADHAPAAAHHIECRQPGARTAAAGSGTVSAPAQLQAALHELLGDARLVAETLPDTELRLWLIDAANMDRAFSPEETRRILDEPPYWCFCWASGLVLARWLAERPDWVRGKRVLDFGAGSGVAAIAAAKAGAAEVVACDLDPLALAACRANAALNGVELRYSQDFFGEADRFDLILVADVLYDRANLPLLDQFLSRGREALVADSRVRDFAHPLYRRLAVLNACTWPDLAEPAEFRQVSLYHATR</sequence>
<keyword evidence="2" id="KW-0808">Transferase</keyword>
<dbReference type="InterPro" id="IPR050078">
    <property type="entry name" value="Ribosomal_L11_MeTrfase_PrmA"/>
</dbReference>
<gene>
    <name evidence="4" type="ordered locus">PST_0833</name>
</gene>
<feature type="compositionally biased region" description="Basic and acidic residues" evidence="3">
    <location>
        <begin position="94"/>
        <end position="103"/>
    </location>
</feature>
<evidence type="ECO:0000256" key="2">
    <source>
        <dbReference type="ARBA" id="ARBA00022679"/>
    </source>
</evidence>
<dbReference type="eggNOG" id="COG3897">
    <property type="taxonomic scope" value="Bacteria"/>
</dbReference>
<keyword evidence="1" id="KW-0489">Methyltransferase</keyword>
<dbReference type="GO" id="GO:0016279">
    <property type="term" value="F:protein-lysine N-methyltransferase activity"/>
    <property type="evidence" value="ECO:0007669"/>
    <property type="project" value="TreeGrafter"/>
</dbReference>
<evidence type="ECO:0000256" key="1">
    <source>
        <dbReference type="ARBA" id="ARBA00022603"/>
    </source>
</evidence>
<dbReference type="InterPro" id="IPR029063">
    <property type="entry name" value="SAM-dependent_MTases_sf"/>
</dbReference>
<accession>A4VHS9</accession>
<protein>
    <recommendedName>
        <fullName evidence="6">Methyltransferase</fullName>
    </recommendedName>
</protein>
<organism evidence="4 5">
    <name type="scientific">Stutzerimonas stutzeri (strain A1501)</name>
    <name type="common">Pseudomonas stutzeri</name>
    <dbReference type="NCBI Taxonomy" id="379731"/>
    <lineage>
        <taxon>Bacteria</taxon>
        <taxon>Pseudomonadati</taxon>
        <taxon>Pseudomonadota</taxon>
        <taxon>Gammaproteobacteria</taxon>
        <taxon>Pseudomonadales</taxon>
        <taxon>Pseudomonadaceae</taxon>
        <taxon>Stutzerimonas</taxon>
    </lineage>
</organism>
<feature type="compositionally biased region" description="Basic and acidic residues" evidence="3">
    <location>
        <begin position="78"/>
        <end position="87"/>
    </location>
</feature>
<keyword evidence="5" id="KW-1185">Reference proteome</keyword>
<dbReference type="PANTHER" id="PTHR43648:SF1">
    <property type="entry name" value="ELECTRON TRANSFER FLAVOPROTEIN BETA SUBUNIT LYSINE METHYLTRANSFERASE"/>
    <property type="match status" value="1"/>
</dbReference>
<dbReference type="SUPFAM" id="SSF53335">
    <property type="entry name" value="S-adenosyl-L-methionine-dependent methyltransferases"/>
    <property type="match status" value="1"/>
</dbReference>
<dbReference type="PANTHER" id="PTHR43648">
    <property type="entry name" value="ELECTRON TRANSFER FLAVOPROTEIN BETA SUBUNIT LYSINE METHYLTRANSFERASE"/>
    <property type="match status" value="1"/>
</dbReference>
<feature type="region of interest" description="Disordered" evidence="3">
    <location>
        <begin position="58"/>
        <end position="174"/>
    </location>
</feature>
<feature type="compositionally biased region" description="Basic residues" evidence="3">
    <location>
        <begin position="147"/>
        <end position="163"/>
    </location>
</feature>
<dbReference type="Proteomes" id="UP000000233">
    <property type="component" value="Chromosome"/>
</dbReference>
<evidence type="ECO:0000256" key="3">
    <source>
        <dbReference type="SAM" id="MobiDB-lite"/>
    </source>
</evidence>
<dbReference type="KEGG" id="psa:PST_0833"/>
<dbReference type="HOGENOM" id="CLU_672438_0_0_6"/>
<dbReference type="GO" id="GO:0032259">
    <property type="term" value="P:methylation"/>
    <property type="evidence" value="ECO:0007669"/>
    <property type="project" value="UniProtKB-KW"/>
</dbReference>
<dbReference type="Pfam" id="PF06325">
    <property type="entry name" value="PrmA"/>
    <property type="match status" value="1"/>
</dbReference>
<reference evidence="4 5" key="1">
    <citation type="journal article" date="2008" name="Proc. Natl. Acad. Sci. U.S.A.">
        <title>Nitrogen fixation island and rhizosphere competence traits in the genome of root-associated Pseudomonas stutzeri A1501.</title>
        <authorList>
            <person name="Yan Y."/>
            <person name="Yang J."/>
            <person name="Dou Y."/>
            <person name="Chen M."/>
            <person name="Ping S."/>
            <person name="Peng J."/>
            <person name="Lu W."/>
            <person name="Zhang W."/>
            <person name="Yao Z."/>
            <person name="Li H."/>
            <person name="Liu W."/>
            <person name="He S."/>
            <person name="Geng L."/>
            <person name="Zhang X."/>
            <person name="Yang F."/>
            <person name="Yu H."/>
            <person name="Zhan Y."/>
            <person name="Li D."/>
            <person name="Lin Z."/>
            <person name="Wang Y."/>
            <person name="Elmerich C."/>
            <person name="Lin M."/>
            <person name="Jin Q."/>
        </authorList>
    </citation>
    <scope>NUCLEOTIDE SEQUENCE [LARGE SCALE GENOMIC DNA]</scope>
    <source>
        <strain evidence="4 5">A1501</strain>
    </source>
</reference>
<evidence type="ECO:0000313" key="5">
    <source>
        <dbReference type="Proteomes" id="UP000000233"/>
    </source>
</evidence>
<evidence type="ECO:0000313" key="4">
    <source>
        <dbReference type="EMBL" id="ABP78530.1"/>
    </source>
</evidence>